<evidence type="ECO:0000313" key="3">
    <source>
        <dbReference type="Proteomes" id="UP001054945"/>
    </source>
</evidence>
<accession>A0AAV4PJW6</accession>
<gene>
    <name evidence="2" type="ORF">CEXT_361051</name>
</gene>
<dbReference type="AlphaFoldDB" id="A0AAV4PJW6"/>
<name>A0AAV4PJW6_CAEEX</name>
<evidence type="ECO:0000313" key="2">
    <source>
        <dbReference type="EMBL" id="GIX96690.1"/>
    </source>
</evidence>
<sequence length="111" mass="12283">MSTNMSDHPGTPENLTTSPLGTCEIFSHSTRTEKKLLEWTPPKDVNLSPPICCSCLFHKREKQYDGIPSADEIHHKGILSFGLGIVRHTEASFSANIPTNARKFLQMQSSG</sequence>
<dbReference type="EMBL" id="BPLR01004680">
    <property type="protein sequence ID" value="GIX96690.1"/>
    <property type="molecule type" value="Genomic_DNA"/>
</dbReference>
<evidence type="ECO:0000256" key="1">
    <source>
        <dbReference type="SAM" id="MobiDB-lite"/>
    </source>
</evidence>
<comment type="caution">
    <text evidence="2">The sequence shown here is derived from an EMBL/GenBank/DDBJ whole genome shotgun (WGS) entry which is preliminary data.</text>
</comment>
<dbReference type="Proteomes" id="UP001054945">
    <property type="component" value="Unassembled WGS sequence"/>
</dbReference>
<reference evidence="2 3" key="1">
    <citation type="submission" date="2021-06" db="EMBL/GenBank/DDBJ databases">
        <title>Caerostris extrusa draft genome.</title>
        <authorList>
            <person name="Kono N."/>
            <person name="Arakawa K."/>
        </authorList>
    </citation>
    <scope>NUCLEOTIDE SEQUENCE [LARGE SCALE GENOMIC DNA]</scope>
</reference>
<proteinExistence type="predicted"/>
<keyword evidence="3" id="KW-1185">Reference proteome</keyword>
<feature type="region of interest" description="Disordered" evidence="1">
    <location>
        <begin position="1"/>
        <end position="20"/>
    </location>
</feature>
<organism evidence="2 3">
    <name type="scientific">Caerostris extrusa</name>
    <name type="common">Bark spider</name>
    <name type="synonym">Caerostris bankana</name>
    <dbReference type="NCBI Taxonomy" id="172846"/>
    <lineage>
        <taxon>Eukaryota</taxon>
        <taxon>Metazoa</taxon>
        <taxon>Ecdysozoa</taxon>
        <taxon>Arthropoda</taxon>
        <taxon>Chelicerata</taxon>
        <taxon>Arachnida</taxon>
        <taxon>Araneae</taxon>
        <taxon>Araneomorphae</taxon>
        <taxon>Entelegynae</taxon>
        <taxon>Araneoidea</taxon>
        <taxon>Araneidae</taxon>
        <taxon>Caerostris</taxon>
    </lineage>
</organism>
<protein>
    <submittedName>
        <fullName evidence="2">Uncharacterized protein</fullName>
    </submittedName>
</protein>